<dbReference type="OrthoDB" id="823504at2759"/>
<dbReference type="HOGENOM" id="CLU_634575_0_0_1"/>
<dbReference type="Pfam" id="PF14420">
    <property type="entry name" value="Clr5"/>
    <property type="match status" value="1"/>
</dbReference>
<dbReference type="PANTHER" id="PTHR38788">
    <property type="entry name" value="CLR5 DOMAIN-CONTAINING PROTEIN"/>
    <property type="match status" value="1"/>
</dbReference>
<gene>
    <name evidence="3" type="ORF">BcDW1_2824</name>
</gene>
<name>M7TXT4_BOTF1</name>
<dbReference type="AlphaFoldDB" id="M7TXT4"/>
<feature type="region of interest" description="Disordered" evidence="1">
    <location>
        <begin position="419"/>
        <end position="438"/>
    </location>
</feature>
<protein>
    <recommendedName>
        <fullName evidence="2">Clr5 domain-containing protein</fullName>
    </recommendedName>
</protein>
<organism evidence="3 4">
    <name type="scientific">Botryotinia fuckeliana (strain BcDW1)</name>
    <name type="common">Noble rot fungus</name>
    <name type="synonym">Botrytis cinerea</name>
    <dbReference type="NCBI Taxonomy" id="1290391"/>
    <lineage>
        <taxon>Eukaryota</taxon>
        <taxon>Fungi</taxon>
        <taxon>Dikarya</taxon>
        <taxon>Ascomycota</taxon>
        <taxon>Pezizomycotina</taxon>
        <taxon>Leotiomycetes</taxon>
        <taxon>Helotiales</taxon>
        <taxon>Sclerotiniaceae</taxon>
        <taxon>Botrytis</taxon>
    </lineage>
</organism>
<feature type="domain" description="Clr5" evidence="2">
    <location>
        <begin position="1"/>
        <end position="54"/>
    </location>
</feature>
<evidence type="ECO:0000259" key="2">
    <source>
        <dbReference type="Pfam" id="PF14420"/>
    </source>
</evidence>
<dbReference type="Proteomes" id="UP000012045">
    <property type="component" value="Unassembled WGS sequence"/>
</dbReference>
<sequence>MPKDWASIKEELEQLYVTEGQTLEQVREILISTRGFGASIRSYRMMLREWGIKKYKSNNRCRTRDPQSTSSVEPELAEDDLKDADFLLLLNNHQSHPHSFTDLLMNEYPTQSCIWNDSSHNTNTPTSSSDPHSSSEKPQYGYYIPSKPHSPARGRAPEISIPSRPMKLSELLPLIHTLYPAEHVFEPLLQKWQSDGEYLACAISWLNNPNHCKNLLGSSLTGGNYFKSIDENVPFPERITLTKAFLKASILHNVSPSQSIWSVIWGYTRYVDQWQTVKDNLLDASSGFIAEPGSVFHLCALAVMGEELLQDYKNRLESLKPLTIAKIDEAKSLHKQYVDILKDFRNQEVDVDLSFYKYSLEIFEWNEALAAQERSKIDRLLVKYRRLVGLWTGNSPSWIDGSVDRMIENAERRCLSGNAMSSPGPSFAPEVETSTVKTPAPAPIPALAPIDKDWGVFEEEAVKVDDGRGWYTVEIKTDAWTVLVWTTADSIPEVVVDINSDACMLIGVEDAAVVWEV</sequence>
<dbReference type="InterPro" id="IPR025676">
    <property type="entry name" value="Clr5_dom"/>
</dbReference>
<evidence type="ECO:0000256" key="1">
    <source>
        <dbReference type="SAM" id="MobiDB-lite"/>
    </source>
</evidence>
<proteinExistence type="predicted"/>
<evidence type="ECO:0000313" key="4">
    <source>
        <dbReference type="Proteomes" id="UP000012045"/>
    </source>
</evidence>
<feature type="compositionally biased region" description="Low complexity" evidence="1">
    <location>
        <begin position="116"/>
        <end position="132"/>
    </location>
</feature>
<dbReference type="STRING" id="1290391.M7TXT4"/>
<reference evidence="4" key="1">
    <citation type="journal article" date="2013" name="Genome Announc.">
        <title>Draft genome sequence of Botrytis cinerea BcDW1, inoculum for noble rot of grape berries.</title>
        <authorList>
            <person name="Blanco-Ulate B."/>
            <person name="Allen G."/>
            <person name="Powell A.L."/>
            <person name="Cantu D."/>
        </authorList>
    </citation>
    <scope>NUCLEOTIDE SEQUENCE [LARGE SCALE GENOMIC DNA]</scope>
    <source>
        <strain evidence="4">BcDW1</strain>
    </source>
</reference>
<evidence type="ECO:0000313" key="3">
    <source>
        <dbReference type="EMBL" id="EMR88486.1"/>
    </source>
</evidence>
<accession>M7TXT4</accession>
<feature type="region of interest" description="Disordered" evidence="1">
    <location>
        <begin position="116"/>
        <end position="156"/>
    </location>
</feature>
<dbReference type="EMBL" id="KB707785">
    <property type="protein sequence ID" value="EMR88486.1"/>
    <property type="molecule type" value="Genomic_DNA"/>
</dbReference>
<dbReference type="PANTHER" id="PTHR38788:SF3">
    <property type="entry name" value="CLR5 DOMAIN-CONTAINING PROTEIN"/>
    <property type="match status" value="1"/>
</dbReference>